<feature type="transmembrane region" description="Helical" evidence="8">
    <location>
        <begin position="70"/>
        <end position="88"/>
    </location>
</feature>
<keyword evidence="3" id="KW-1003">Cell membrane</keyword>
<comment type="subcellular location">
    <subcellularLocation>
        <location evidence="1 7">Cell membrane</location>
        <topology evidence="1 7">Multi-pass membrane protein</topology>
    </subcellularLocation>
</comment>
<organism evidence="10 11">
    <name type="scientific">Hymenobacter wooponensis</name>
    <dbReference type="NCBI Taxonomy" id="1525360"/>
    <lineage>
        <taxon>Bacteria</taxon>
        <taxon>Pseudomonadati</taxon>
        <taxon>Bacteroidota</taxon>
        <taxon>Cytophagia</taxon>
        <taxon>Cytophagales</taxon>
        <taxon>Hymenobacteraceae</taxon>
        <taxon>Hymenobacter</taxon>
    </lineage>
</organism>
<evidence type="ECO:0000256" key="4">
    <source>
        <dbReference type="ARBA" id="ARBA00022692"/>
    </source>
</evidence>
<dbReference type="InterPro" id="IPR000298">
    <property type="entry name" value="Cyt_c_oxidase-like_su3"/>
</dbReference>
<name>A0A4Z0MLP5_9BACT</name>
<proteinExistence type="inferred from homology"/>
<feature type="transmembrane region" description="Helical" evidence="8">
    <location>
        <begin position="28"/>
        <end position="50"/>
    </location>
</feature>
<dbReference type="Pfam" id="PF00510">
    <property type="entry name" value="COX3"/>
    <property type="match status" value="1"/>
</dbReference>
<keyword evidence="6 8" id="KW-0472">Membrane</keyword>
<dbReference type="GO" id="GO:0004129">
    <property type="term" value="F:cytochrome-c oxidase activity"/>
    <property type="evidence" value="ECO:0007669"/>
    <property type="project" value="InterPro"/>
</dbReference>
<dbReference type="AlphaFoldDB" id="A0A4Z0MLP5"/>
<gene>
    <name evidence="10" type="ORF">EU557_11645</name>
</gene>
<evidence type="ECO:0000256" key="6">
    <source>
        <dbReference type="ARBA" id="ARBA00023136"/>
    </source>
</evidence>
<evidence type="ECO:0000313" key="11">
    <source>
        <dbReference type="Proteomes" id="UP000298284"/>
    </source>
</evidence>
<dbReference type="InterPro" id="IPR013833">
    <property type="entry name" value="Cyt_c_oxidase_su3_a-hlx"/>
</dbReference>
<evidence type="ECO:0000256" key="2">
    <source>
        <dbReference type="ARBA" id="ARBA00010581"/>
    </source>
</evidence>
<dbReference type="InterPro" id="IPR024791">
    <property type="entry name" value="Cyt_c/ubiquinol_Oxase_su3"/>
</dbReference>
<dbReference type="SUPFAM" id="SSF81452">
    <property type="entry name" value="Cytochrome c oxidase subunit III-like"/>
    <property type="match status" value="1"/>
</dbReference>
<dbReference type="EMBL" id="SRKZ01000003">
    <property type="protein sequence ID" value="TGD80481.1"/>
    <property type="molecule type" value="Genomic_DNA"/>
</dbReference>
<evidence type="ECO:0000256" key="7">
    <source>
        <dbReference type="RuleBase" id="RU003376"/>
    </source>
</evidence>
<dbReference type="PROSITE" id="PS50253">
    <property type="entry name" value="COX3"/>
    <property type="match status" value="1"/>
</dbReference>
<dbReference type="OrthoDB" id="9810850at2"/>
<dbReference type="GO" id="GO:0005886">
    <property type="term" value="C:plasma membrane"/>
    <property type="evidence" value="ECO:0007669"/>
    <property type="project" value="UniProtKB-SubCell"/>
</dbReference>
<keyword evidence="11" id="KW-1185">Reference proteome</keyword>
<keyword evidence="4 7" id="KW-0812">Transmembrane</keyword>
<accession>A0A4Z0MLP5</accession>
<dbReference type="PANTHER" id="PTHR11403:SF2">
    <property type="entry name" value="CYTOCHROME BO(3) UBIQUINOL OXIDASE SUBUNIT 3"/>
    <property type="match status" value="1"/>
</dbReference>
<comment type="caution">
    <text evidence="10">The sequence shown here is derived from an EMBL/GenBank/DDBJ whole genome shotgun (WGS) entry which is preliminary data.</text>
</comment>
<feature type="transmembrane region" description="Helical" evidence="8">
    <location>
        <begin position="100"/>
        <end position="122"/>
    </location>
</feature>
<dbReference type="Proteomes" id="UP000298284">
    <property type="component" value="Unassembled WGS sequence"/>
</dbReference>
<dbReference type="GO" id="GO:0019646">
    <property type="term" value="P:aerobic electron transport chain"/>
    <property type="evidence" value="ECO:0007669"/>
    <property type="project" value="InterPro"/>
</dbReference>
<evidence type="ECO:0000256" key="3">
    <source>
        <dbReference type="ARBA" id="ARBA00022475"/>
    </source>
</evidence>
<feature type="domain" description="Heme-copper oxidase subunit III family profile" evidence="9">
    <location>
        <begin position="29"/>
        <end position="216"/>
    </location>
</feature>
<dbReference type="InterPro" id="IPR035973">
    <property type="entry name" value="Cyt_c_oxidase_su3-like_sf"/>
</dbReference>
<evidence type="ECO:0000259" key="9">
    <source>
        <dbReference type="PROSITE" id="PS50253"/>
    </source>
</evidence>
<evidence type="ECO:0000256" key="5">
    <source>
        <dbReference type="ARBA" id="ARBA00022989"/>
    </source>
</evidence>
<dbReference type="Gene3D" id="1.20.120.80">
    <property type="entry name" value="Cytochrome c oxidase, subunit III, four-helix bundle"/>
    <property type="match status" value="1"/>
</dbReference>
<comment type="similarity">
    <text evidence="2 7">Belongs to the cytochrome c oxidase subunit 3 family.</text>
</comment>
<reference evidence="10 11" key="1">
    <citation type="submission" date="2019-04" db="EMBL/GenBank/DDBJ databases">
        <authorList>
            <person name="Feng G."/>
            <person name="Zhang J."/>
            <person name="Zhu H."/>
        </authorList>
    </citation>
    <scope>NUCLEOTIDE SEQUENCE [LARGE SCALE GENOMIC DNA]</scope>
    <source>
        <strain evidence="10 11">JCM 19491</strain>
    </source>
</reference>
<feature type="transmembrane region" description="Helical" evidence="8">
    <location>
        <begin position="196"/>
        <end position="215"/>
    </location>
</feature>
<evidence type="ECO:0000256" key="8">
    <source>
        <dbReference type="SAM" id="Phobius"/>
    </source>
</evidence>
<dbReference type="RefSeq" id="WP_135530630.1">
    <property type="nucleotide sequence ID" value="NZ_SRKZ01000003.1"/>
</dbReference>
<evidence type="ECO:0000313" key="10">
    <source>
        <dbReference type="EMBL" id="TGD80481.1"/>
    </source>
</evidence>
<sequence length="216" mass="24611">MNSDREHRDKVGAGRAASTFKRMERMPVLLVMLYLGLIGITVLFVVLVAAYARLRYTNDAPVGVYPFPRYFSLSTIVLLVSSYTISQAKRLYQQDDMQNLVRCLGATLLLSSIFAGLQLLGWHELRNQGVILSDPNSASGTFIYLISGLHIVHLMGGMLFLLALLLRTLHASRDGVRTLVFIRNPYRRLQLHMITVYWHFIDVLWVVLFAAFLFLY</sequence>
<evidence type="ECO:0000256" key="1">
    <source>
        <dbReference type="ARBA" id="ARBA00004651"/>
    </source>
</evidence>
<keyword evidence="5 8" id="KW-1133">Transmembrane helix</keyword>
<feature type="transmembrane region" description="Helical" evidence="8">
    <location>
        <begin position="142"/>
        <end position="166"/>
    </location>
</feature>
<dbReference type="PANTHER" id="PTHR11403">
    <property type="entry name" value="CYTOCHROME C OXIDASE SUBUNIT III"/>
    <property type="match status" value="1"/>
</dbReference>
<protein>
    <submittedName>
        <fullName evidence="10">Cytochrome c oxidase subunit III</fullName>
    </submittedName>
</protein>